<dbReference type="InterPro" id="IPR017959">
    <property type="entry name" value="Asn/Gln-tRNA_amidoTrfase_suB/E"/>
</dbReference>
<evidence type="ECO:0000256" key="1">
    <source>
        <dbReference type="ARBA" id="ARBA00005306"/>
    </source>
</evidence>
<keyword evidence="6 10" id="KW-0648">Protein biosynthesis</keyword>
<dbReference type="SUPFAM" id="SSF55931">
    <property type="entry name" value="Glutamine synthetase/guanido kinase"/>
    <property type="match status" value="1"/>
</dbReference>
<evidence type="ECO:0000256" key="6">
    <source>
        <dbReference type="ARBA" id="ARBA00022917"/>
    </source>
</evidence>
<dbReference type="InterPro" id="IPR018027">
    <property type="entry name" value="Asn/Gln_amidotransferase"/>
</dbReference>
<dbReference type="InterPro" id="IPR006075">
    <property type="entry name" value="Asn/Gln-tRNA_Trfase_suB/E_cat"/>
</dbReference>
<dbReference type="InterPro" id="IPR017958">
    <property type="entry name" value="Gln-tRNA_amidoTrfase_suB_CS"/>
</dbReference>
<feature type="region of interest" description="Disordered" evidence="11">
    <location>
        <begin position="199"/>
        <end position="227"/>
    </location>
</feature>
<dbReference type="PANTHER" id="PTHR11659:SF0">
    <property type="entry name" value="GLUTAMYL-TRNA(GLN) AMIDOTRANSFERASE SUBUNIT B, MITOCHONDRIAL"/>
    <property type="match status" value="1"/>
</dbReference>
<comment type="similarity">
    <text evidence="1 10">Belongs to the GatB/GatE family. GatB subfamily.</text>
</comment>
<comment type="catalytic activity">
    <reaction evidence="8 10">
        <text>L-aspartyl-tRNA(Asn) + L-glutamine + ATP + H2O = L-asparaginyl-tRNA(Asn) + L-glutamate + ADP + phosphate + 2 H(+)</text>
        <dbReference type="Rhea" id="RHEA:14513"/>
        <dbReference type="Rhea" id="RHEA-COMP:9674"/>
        <dbReference type="Rhea" id="RHEA-COMP:9677"/>
        <dbReference type="ChEBI" id="CHEBI:15377"/>
        <dbReference type="ChEBI" id="CHEBI:15378"/>
        <dbReference type="ChEBI" id="CHEBI:29985"/>
        <dbReference type="ChEBI" id="CHEBI:30616"/>
        <dbReference type="ChEBI" id="CHEBI:43474"/>
        <dbReference type="ChEBI" id="CHEBI:58359"/>
        <dbReference type="ChEBI" id="CHEBI:78515"/>
        <dbReference type="ChEBI" id="CHEBI:78516"/>
        <dbReference type="ChEBI" id="CHEBI:456216"/>
    </reaction>
</comment>
<dbReference type="Pfam" id="PF02934">
    <property type="entry name" value="GatB_N"/>
    <property type="match status" value="1"/>
</dbReference>
<sequence length="534" mass="60065">MEYQATIGLEIHAELRTKTKMFCASKNDPDEKHPNINICPVCMGHPGTLPVINEEAVRHVQRVGLALGGEVKKFSRFDRKNYFYPDLPKGYQISQYKHPLVFGGNLKGVRITRVHLEEDTARLIHEARSTKHETSSLVDFNRAGIPLMELVTEPDMTSARQAREFAEELQLVFQYLGVSEANMEKGEMRCEANVSVKKTETAEQRGMGAEGRGTDSVLRNSASDQRNSATLGTKVEVKNLNSFRSVEKAIEYEAKRQIEVLESGKKVVQETRGWDENKEATFSQRSKESAHDYRYFPEPDLPPMEFSDDYIEELRATIPELPAGKRKRFTEEYGISAGLVETLVRERSLSAFWEKVISELREWLSGKTLPGGKKPGFLAVSKPGFEEPGSVEEESYKLAANYFTSDLLGLMKEKEIPPNELLVDPENFAELIKMIYKKEINSRVAKDVLRIMVEHGGDPSTIIESKGLKQVGDESALSEIAKKTISQNPKAVEDFKKGKQQSLQFLVGQVMKETKGTANPEMIREVLTKIIGGV</sequence>
<dbReference type="InterPro" id="IPR014746">
    <property type="entry name" value="Gln_synth/guanido_kin_cat_dom"/>
</dbReference>
<evidence type="ECO:0000313" key="13">
    <source>
        <dbReference type="EMBL" id="KKT59685.1"/>
    </source>
</evidence>
<evidence type="ECO:0000256" key="7">
    <source>
        <dbReference type="ARBA" id="ARBA00024799"/>
    </source>
</evidence>
<name>A0A0G1IKK9_9BACT</name>
<evidence type="ECO:0000256" key="5">
    <source>
        <dbReference type="ARBA" id="ARBA00022840"/>
    </source>
</evidence>
<feature type="domain" description="Asn/Gln amidotransferase" evidence="12">
    <location>
        <begin position="375"/>
        <end position="531"/>
    </location>
</feature>
<evidence type="ECO:0000256" key="11">
    <source>
        <dbReference type="SAM" id="MobiDB-lite"/>
    </source>
</evidence>
<dbReference type="NCBIfam" id="NF004012">
    <property type="entry name" value="PRK05477.1-2"/>
    <property type="match status" value="1"/>
</dbReference>
<dbReference type="SUPFAM" id="SSF89095">
    <property type="entry name" value="GatB/YqeY motif"/>
    <property type="match status" value="2"/>
</dbReference>
<dbReference type="AlphaFoldDB" id="A0A0G1IKK9"/>
<dbReference type="GO" id="GO:0050566">
    <property type="term" value="F:asparaginyl-tRNA synthase (glutamine-hydrolyzing) activity"/>
    <property type="evidence" value="ECO:0007669"/>
    <property type="project" value="RHEA"/>
</dbReference>
<keyword evidence="5 10" id="KW-0067">ATP-binding</keyword>
<dbReference type="GO" id="GO:0050567">
    <property type="term" value="F:glutaminyl-tRNA synthase (glutamine-hydrolyzing) activity"/>
    <property type="evidence" value="ECO:0007669"/>
    <property type="project" value="UniProtKB-UniRule"/>
</dbReference>
<dbReference type="GO" id="GO:0070681">
    <property type="term" value="P:glutaminyl-tRNAGln biosynthesis via transamidation"/>
    <property type="evidence" value="ECO:0007669"/>
    <property type="project" value="TreeGrafter"/>
</dbReference>
<keyword evidence="13" id="KW-0808">Transferase</keyword>
<dbReference type="PATRIC" id="fig|1618645.3.peg.662"/>
<comment type="subunit">
    <text evidence="2 10">Heterotrimer of A, B and C subunits.</text>
</comment>
<comment type="caution">
    <text evidence="13">The sequence shown here is derived from an EMBL/GenBank/DDBJ whole genome shotgun (WGS) entry which is preliminary data.</text>
</comment>
<dbReference type="HAMAP" id="MF_00121">
    <property type="entry name" value="GatB"/>
    <property type="match status" value="1"/>
</dbReference>
<evidence type="ECO:0000256" key="9">
    <source>
        <dbReference type="ARBA" id="ARBA00047913"/>
    </source>
</evidence>
<evidence type="ECO:0000256" key="10">
    <source>
        <dbReference type="HAMAP-Rule" id="MF_00121"/>
    </source>
</evidence>
<keyword evidence="3 10" id="KW-0436">Ligase</keyword>
<evidence type="ECO:0000313" key="14">
    <source>
        <dbReference type="Proteomes" id="UP000034087"/>
    </source>
</evidence>
<dbReference type="GO" id="GO:0005524">
    <property type="term" value="F:ATP binding"/>
    <property type="evidence" value="ECO:0007669"/>
    <property type="project" value="UniProtKB-KW"/>
</dbReference>
<evidence type="ECO:0000256" key="8">
    <source>
        <dbReference type="ARBA" id="ARBA00047380"/>
    </source>
</evidence>
<evidence type="ECO:0000256" key="2">
    <source>
        <dbReference type="ARBA" id="ARBA00011123"/>
    </source>
</evidence>
<comment type="catalytic activity">
    <reaction evidence="9 10">
        <text>L-glutamyl-tRNA(Gln) + L-glutamine + ATP + H2O = L-glutaminyl-tRNA(Gln) + L-glutamate + ADP + phosphate + H(+)</text>
        <dbReference type="Rhea" id="RHEA:17521"/>
        <dbReference type="Rhea" id="RHEA-COMP:9681"/>
        <dbReference type="Rhea" id="RHEA-COMP:9684"/>
        <dbReference type="ChEBI" id="CHEBI:15377"/>
        <dbReference type="ChEBI" id="CHEBI:15378"/>
        <dbReference type="ChEBI" id="CHEBI:29985"/>
        <dbReference type="ChEBI" id="CHEBI:30616"/>
        <dbReference type="ChEBI" id="CHEBI:43474"/>
        <dbReference type="ChEBI" id="CHEBI:58359"/>
        <dbReference type="ChEBI" id="CHEBI:78520"/>
        <dbReference type="ChEBI" id="CHEBI:78521"/>
        <dbReference type="ChEBI" id="CHEBI:456216"/>
    </reaction>
</comment>
<dbReference type="GO" id="GO:0016740">
    <property type="term" value="F:transferase activity"/>
    <property type="evidence" value="ECO:0007669"/>
    <property type="project" value="UniProtKB-KW"/>
</dbReference>
<keyword evidence="4 10" id="KW-0547">Nucleotide-binding</keyword>
<dbReference type="Gene3D" id="1.10.150.380">
    <property type="entry name" value="GatB domain, N-terminal subdomain"/>
    <property type="match status" value="1"/>
</dbReference>
<dbReference type="EC" id="6.3.5.-" evidence="10"/>
<evidence type="ECO:0000259" key="12">
    <source>
        <dbReference type="SMART" id="SM00845"/>
    </source>
</evidence>
<feature type="compositionally biased region" description="Polar residues" evidence="11">
    <location>
        <begin position="217"/>
        <end position="227"/>
    </location>
</feature>
<reference evidence="13 14" key="1">
    <citation type="journal article" date="2015" name="Nature">
        <title>rRNA introns, odd ribosomes, and small enigmatic genomes across a large radiation of phyla.</title>
        <authorList>
            <person name="Brown C.T."/>
            <person name="Hug L.A."/>
            <person name="Thomas B.C."/>
            <person name="Sharon I."/>
            <person name="Castelle C.J."/>
            <person name="Singh A."/>
            <person name="Wilkins M.J."/>
            <person name="Williams K.H."/>
            <person name="Banfield J.F."/>
        </authorList>
    </citation>
    <scope>NUCLEOTIDE SEQUENCE [LARGE SCALE GENOMIC DNA]</scope>
</reference>
<dbReference type="Pfam" id="PF02637">
    <property type="entry name" value="GatB_Yqey"/>
    <property type="match status" value="1"/>
</dbReference>
<protein>
    <recommendedName>
        <fullName evidence="10">Aspartyl/glutamyl-tRNA(Asn/Gln) amidotransferase subunit B</fullName>
        <shortName evidence="10">Asp/Glu-ADT subunit B</shortName>
        <ecNumber evidence="10">6.3.5.-</ecNumber>
    </recommendedName>
</protein>
<gene>
    <name evidence="10" type="primary">gatB</name>
    <name evidence="13" type="ORF">UW53_C0009G0025</name>
</gene>
<dbReference type="InterPro" id="IPR023168">
    <property type="entry name" value="GatB_Yqey_C_2"/>
</dbReference>
<dbReference type="InterPro" id="IPR004413">
    <property type="entry name" value="GatB"/>
</dbReference>
<dbReference type="Gene3D" id="1.10.10.410">
    <property type="match status" value="1"/>
</dbReference>
<organism evidence="13 14">
    <name type="scientific">Candidatus Giovannonibacteria bacterium GW2011_GWA1_44_25</name>
    <dbReference type="NCBI Taxonomy" id="1618645"/>
    <lineage>
        <taxon>Bacteria</taxon>
        <taxon>Candidatus Giovannoniibacteriota</taxon>
    </lineage>
</organism>
<dbReference type="InterPro" id="IPR042114">
    <property type="entry name" value="GatB_C_1"/>
</dbReference>
<dbReference type="EMBL" id="LCIR01000009">
    <property type="protein sequence ID" value="KKT59685.1"/>
    <property type="molecule type" value="Genomic_DNA"/>
</dbReference>
<dbReference type="FunFam" id="1.10.10.410:FF:000001">
    <property type="entry name" value="Aspartyl/glutamyl-tRNA(Asn/Gln) amidotransferase subunit B"/>
    <property type="match status" value="1"/>
</dbReference>
<dbReference type="GO" id="GO:0006412">
    <property type="term" value="P:translation"/>
    <property type="evidence" value="ECO:0007669"/>
    <property type="project" value="UniProtKB-UniRule"/>
</dbReference>
<dbReference type="PROSITE" id="PS01234">
    <property type="entry name" value="GATB"/>
    <property type="match status" value="1"/>
</dbReference>
<dbReference type="Proteomes" id="UP000034087">
    <property type="component" value="Unassembled WGS sequence"/>
</dbReference>
<evidence type="ECO:0000256" key="3">
    <source>
        <dbReference type="ARBA" id="ARBA00022598"/>
    </source>
</evidence>
<proteinExistence type="inferred from homology"/>
<comment type="function">
    <text evidence="7 10">Allows the formation of correctly charged Asn-tRNA(Asn) or Gln-tRNA(Gln) through the transamidation of misacylated Asp-tRNA(Asn) or Glu-tRNA(Gln) in organisms which lack either or both of asparaginyl-tRNA or glutaminyl-tRNA synthetases. The reaction takes place in the presence of glutamine and ATP through an activated phospho-Asp-tRNA(Asn) or phospho-Glu-tRNA(Gln).</text>
</comment>
<accession>A0A0G1IKK9</accession>
<dbReference type="InterPro" id="IPR003789">
    <property type="entry name" value="Asn/Gln_tRNA_amidoTrase-B-like"/>
</dbReference>
<evidence type="ECO:0000256" key="4">
    <source>
        <dbReference type="ARBA" id="ARBA00022741"/>
    </source>
</evidence>
<dbReference type="SMART" id="SM00845">
    <property type="entry name" value="GatB_Yqey"/>
    <property type="match status" value="1"/>
</dbReference>
<dbReference type="PANTHER" id="PTHR11659">
    <property type="entry name" value="GLUTAMYL-TRNA GLN AMIDOTRANSFERASE SUBUNIT B MITOCHONDRIAL AND PROKARYOTIC PET112-RELATED"/>
    <property type="match status" value="1"/>
</dbReference>